<proteinExistence type="predicted"/>
<dbReference type="KEGG" id="snq:CP978_32320"/>
<gene>
    <name evidence="5" type="ORF">CP978_32320</name>
</gene>
<dbReference type="Proteomes" id="UP000325763">
    <property type="component" value="Chromosome"/>
</dbReference>
<evidence type="ECO:0000256" key="1">
    <source>
        <dbReference type="ARBA" id="ARBA00023125"/>
    </source>
</evidence>
<evidence type="ECO:0000313" key="5">
    <source>
        <dbReference type="EMBL" id="QEV42603.1"/>
    </source>
</evidence>
<keyword evidence="1" id="KW-0238">DNA-binding</keyword>
<feature type="compositionally biased region" description="Gly residues" evidence="3">
    <location>
        <begin position="142"/>
        <end position="153"/>
    </location>
</feature>
<dbReference type="PANTHER" id="PTHR30461">
    <property type="entry name" value="DNA-INVERTASE FROM LAMBDOID PROPHAGE"/>
    <property type="match status" value="1"/>
</dbReference>
<evidence type="ECO:0000256" key="2">
    <source>
        <dbReference type="ARBA" id="ARBA00023172"/>
    </source>
</evidence>
<evidence type="ECO:0000313" key="6">
    <source>
        <dbReference type="Proteomes" id="UP000325763"/>
    </source>
</evidence>
<dbReference type="PANTHER" id="PTHR30461:SF2">
    <property type="entry name" value="SERINE RECOMBINASE PINE-RELATED"/>
    <property type="match status" value="1"/>
</dbReference>
<feature type="domain" description="Resolvase/invertase-type recombinase catalytic" evidence="4">
    <location>
        <begin position="13"/>
        <end position="138"/>
    </location>
</feature>
<dbReference type="SMART" id="SM00857">
    <property type="entry name" value="Resolvase"/>
    <property type="match status" value="1"/>
</dbReference>
<dbReference type="GO" id="GO:0000150">
    <property type="term" value="F:DNA strand exchange activity"/>
    <property type="evidence" value="ECO:0007669"/>
    <property type="project" value="InterPro"/>
</dbReference>
<dbReference type="SUPFAM" id="SSF53041">
    <property type="entry name" value="Resolvase-like"/>
    <property type="match status" value="1"/>
</dbReference>
<dbReference type="AlphaFoldDB" id="A0A5P2WFI0"/>
<reference evidence="5 6" key="1">
    <citation type="submission" date="2017-09" db="EMBL/GenBank/DDBJ databases">
        <title>Streptomyces genome completion.</title>
        <authorList>
            <person name="Lee N."/>
            <person name="Cho B.-K."/>
        </authorList>
    </citation>
    <scope>NUCLEOTIDE SEQUENCE [LARGE SCALE GENOMIC DNA]</scope>
    <source>
        <strain evidence="5 6">ATCC 14899</strain>
    </source>
</reference>
<accession>A0A5P2WFI0</accession>
<dbReference type="InterPro" id="IPR036162">
    <property type="entry name" value="Resolvase-like_N_sf"/>
</dbReference>
<organism evidence="5 6">
    <name type="scientific">Streptomyces nodosus</name>
    <dbReference type="NCBI Taxonomy" id="40318"/>
    <lineage>
        <taxon>Bacteria</taxon>
        <taxon>Bacillati</taxon>
        <taxon>Actinomycetota</taxon>
        <taxon>Actinomycetes</taxon>
        <taxon>Kitasatosporales</taxon>
        <taxon>Streptomycetaceae</taxon>
        <taxon>Streptomyces</taxon>
    </lineage>
</organism>
<dbReference type="EMBL" id="CP023747">
    <property type="protein sequence ID" value="QEV42603.1"/>
    <property type="molecule type" value="Genomic_DNA"/>
</dbReference>
<protein>
    <recommendedName>
        <fullName evidence="4">Resolvase/invertase-type recombinase catalytic domain-containing protein</fullName>
    </recommendedName>
</protein>
<dbReference type="Gene3D" id="3.40.50.1390">
    <property type="entry name" value="Resolvase, N-terminal catalytic domain"/>
    <property type="match status" value="1"/>
</dbReference>
<dbReference type="GO" id="GO:0003677">
    <property type="term" value="F:DNA binding"/>
    <property type="evidence" value="ECO:0007669"/>
    <property type="project" value="UniProtKB-KW"/>
</dbReference>
<name>A0A5P2WFI0_9ACTN</name>
<sequence>MFGFRVPVGRSRRWLRRRRSCGPRLRVWWSRWSGTGASGLRESRPGLDRLLKRAAAGEFTHVRVTHRDRLARFGAAWLIEVLAHRGVAVEVLHARGTAGGMEELLDDFMSLVATFAGRMYGLRSREARRRLLAEAGERMGASGSGRGIGGPGGPAAPEAEAVRAGGGCG</sequence>
<feature type="region of interest" description="Disordered" evidence="3">
    <location>
        <begin position="138"/>
        <end position="169"/>
    </location>
</feature>
<evidence type="ECO:0000256" key="3">
    <source>
        <dbReference type="SAM" id="MobiDB-lite"/>
    </source>
</evidence>
<dbReference type="InterPro" id="IPR006119">
    <property type="entry name" value="Resolv_N"/>
</dbReference>
<evidence type="ECO:0000259" key="4">
    <source>
        <dbReference type="SMART" id="SM00857"/>
    </source>
</evidence>
<dbReference type="Gene3D" id="1.10.287.2170">
    <property type="match status" value="1"/>
</dbReference>
<keyword evidence="2" id="KW-0233">DNA recombination</keyword>
<dbReference type="InterPro" id="IPR050639">
    <property type="entry name" value="SSR_resolvase"/>
</dbReference>
<dbReference type="Pfam" id="PF00239">
    <property type="entry name" value="Resolvase"/>
    <property type="match status" value="1"/>
</dbReference>